<comment type="subcellular location">
    <subcellularLocation>
        <location evidence="8">Cytoplasm</location>
    </subcellularLocation>
</comment>
<dbReference type="AlphaFoldDB" id="A0A6N8FJ12"/>
<dbReference type="PANTHER" id="PTHR19136">
    <property type="entry name" value="MOLYBDENUM COFACTOR GUANYLYLTRANSFERASE"/>
    <property type="match status" value="1"/>
</dbReference>
<keyword evidence="7 8" id="KW-0501">Molybdenum cofactor biosynthesis</keyword>
<sequence>MGMNICSVVLSGGKSSRMGMNKSLLMLKDRMVIELIIEELWTISDQVVVITNNKPDYEFLQVPLIHDRYRDKGPLAGMEAALHHVDADRFIVSACDTPFIDARVYQFLLDQMEKHDAVVPVFNNRLHPLSGIYKRTILPHVEKLLENDRLSIRKLFDHIDVKMIDEFGNLSYDTLNKHFFNMNNPSDYETAKSL</sequence>
<evidence type="ECO:0000313" key="10">
    <source>
        <dbReference type="EMBL" id="MUK87318.1"/>
    </source>
</evidence>
<dbReference type="Gene3D" id="3.90.550.10">
    <property type="entry name" value="Spore Coat Polysaccharide Biosynthesis Protein SpsA, Chain A"/>
    <property type="match status" value="1"/>
</dbReference>
<dbReference type="GO" id="GO:0061603">
    <property type="term" value="F:molybdenum cofactor guanylyltransferase activity"/>
    <property type="evidence" value="ECO:0007669"/>
    <property type="project" value="UniProtKB-EC"/>
</dbReference>
<comment type="caution">
    <text evidence="8">Lacks conserved residue(s) required for the propagation of feature annotation.</text>
</comment>
<dbReference type="SUPFAM" id="SSF53448">
    <property type="entry name" value="Nucleotide-diphospho-sugar transferases"/>
    <property type="match status" value="1"/>
</dbReference>
<dbReference type="InterPro" id="IPR013482">
    <property type="entry name" value="Molybde_CF_guanTrfase"/>
</dbReference>
<dbReference type="Pfam" id="PF12804">
    <property type="entry name" value="NTP_transf_3"/>
    <property type="match status" value="1"/>
</dbReference>
<dbReference type="InterPro" id="IPR025877">
    <property type="entry name" value="MobA-like_NTP_Trfase"/>
</dbReference>
<evidence type="ECO:0000256" key="2">
    <source>
        <dbReference type="ARBA" id="ARBA00022679"/>
    </source>
</evidence>
<comment type="function">
    <text evidence="8">Transfers a GMP moiety from GTP to Mo-molybdopterin (Mo-MPT) cofactor (Moco or molybdenum cofactor) to form Mo-molybdopterin guanine dinucleotide (Mo-MGD) cofactor.</text>
</comment>
<organism evidence="10 11">
    <name type="scientific">Ornithinibacillus caprae</name>
    <dbReference type="NCBI Taxonomy" id="2678566"/>
    <lineage>
        <taxon>Bacteria</taxon>
        <taxon>Bacillati</taxon>
        <taxon>Bacillota</taxon>
        <taxon>Bacilli</taxon>
        <taxon>Bacillales</taxon>
        <taxon>Bacillaceae</taxon>
        <taxon>Ornithinibacillus</taxon>
    </lineage>
</organism>
<feature type="domain" description="MobA-like NTP transferase" evidence="9">
    <location>
        <begin position="8"/>
        <end position="157"/>
    </location>
</feature>
<evidence type="ECO:0000256" key="1">
    <source>
        <dbReference type="ARBA" id="ARBA00022490"/>
    </source>
</evidence>
<dbReference type="PANTHER" id="PTHR19136:SF81">
    <property type="entry name" value="MOLYBDENUM COFACTOR GUANYLYLTRANSFERASE"/>
    <property type="match status" value="1"/>
</dbReference>
<dbReference type="GO" id="GO:0005737">
    <property type="term" value="C:cytoplasm"/>
    <property type="evidence" value="ECO:0007669"/>
    <property type="project" value="UniProtKB-SubCell"/>
</dbReference>
<gene>
    <name evidence="8" type="primary">mobA</name>
    <name evidence="10" type="ORF">GMD78_02735</name>
</gene>
<keyword evidence="3 8" id="KW-0479">Metal-binding</keyword>
<dbReference type="GO" id="GO:0046872">
    <property type="term" value="F:metal ion binding"/>
    <property type="evidence" value="ECO:0007669"/>
    <property type="project" value="UniProtKB-KW"/>
</dbReference>
<keyword evidence="4 8" id="KW-0547">Nucleotide-binding</keyword>
<name>A0A6N8FJ12_9BACI</name>
<feature type="binding site" evidence="8">
    <location>
        <begin position="10"/>
        <end position="12"/>
    </location>
    <ligand>
        <name>GTP</name>
        <dbReference type="ChEBI" id="CHEBI:37565"/>
    </ligand>
</feature>
<comment type="caution">
    <text evidence="10">The sequence shown here is derived from an EMBL/GenBank/DDBJ whole genome shotgun (WGS) entry which is preliminary data.</text>
</comment>
<dbReference type="HAMAP" id="MF_00316">
    <property type="entry name" value="MobA"/>
    <property type="match status" value="1"/>
</dbReference>
<dbReference type="EC" id="2.7.7.77" evidence="8"/>
<evidence type="ECO:0000256" key="7">
    <source>
        <dbReference type="ARBA" id="ARBA00023150"/>
    </source>
</evidence>
<evidence type="ECO:0000256" key="6">
    <source>
        <dbReference type="ARBA" id="ARBA00023134"/>
    </source>
</evidence>
<dbReference type="GO" id="GO:0006777">
    <property type="term" value="P:Mo-molybdopterin cofactor biosynthetic process"/>
    <property type="evidence" value="ECO:0007669"/>
    <property type="project" value="UniProtKB-KW"/>
</dbReference>
<feature type="binding site" evidence="8">
    <location>
        <position position="67"/>
    </location>
    <ligand>
        <name>GTP</name>
        <dbReference type="ChEBI" id="CHEBI:37565"/>
    </ligand>
</feature>
<comment type="domain">
    <text evidence="8">The N-terminal domain determines nucleotide recognition and specific binding, while the C-terminal domain determines the specific binding to the target protein.</text>
</comment>
<comment type="cofactor">
    <cofactor evidence="8">
        <name>Mg(2+)</name>
        <dbReference type="ChEBI" id="CHEBI:18420"/>
    </cofactor>
</comment>
<comment type="similarity">
    <text evidence="8">Belongs to the MobA family.</text>
</comment>
<evidence type="ECO:0000256" key="4">
    <source>
        <dbReference type="ARBA" id="ARBA00022741"/>
    </source>
</evidence>
<keyword evidence="1 8" id="KW-0963">Cytoplasm</keyword>
<dbReference type="GO" id="GO:0005525">
    <property type="term" value="F:GTP binding"/>
    <property type="evidence" value="ECO:0007669"/>
    <property type="project" value="UniProtKB-UniRule"/>
</dbReference>
<accession>A0A6N8FJ12</accession>
<evidence type="ECO:0000259" key="9">
    <source>
        <dbReference type="Pfam" id="PF12804"/>
    </source>
</evidence>
<dbReference type="EMBL" id="WOCA01000001">
    <property type="protein sequence ID" value="MUK87318.1"/>
    <property type="molecule type" value="Genomic_DNA"/>
</dbReference>
<dbReference type="CDD" id="cd02503">
    <property type="entry name" value="MobA"/>
    <property type="match status" value="1"/>
</dbReference>
<dbReference type="Proteomes" id="UP000469125">
    <property type="component" value="Unassembled WGS sequence"/>
</dbReference>
<protein>
    <recommendedName>
        <fullName evidence="8">Probable molybdenum cofactor guanylyltransferase</fullName>
        <shortName evidence="8">MoCo guanylyltransferase</shortName>
        <ecNumber evidence="8">2.7.7.77</ecNumber>
    </recommendedName>
    <alternativeName>
        <fullName evidence="8">GTP:molybdopterin guanylyltransferase</fullName>
    </alternativeName>
    <alternativeName>
        <fullName evidence="8">Mo-MPT guanylyltransferase</fullName>
    </alternativeName>
    <alternativeName>
        <fullName evidence="8">Molybdopterin guanylyltransferase</fullName>
    </alternativeName>
    <alternativeName>
        <fullName evidence="8">Molybdopterin-guanine dinucleotide synthase</fullName>
        <shortName evidence="8">MGD synthase</shortName>
    </alternativeName>
</protein>
<evidence type="ECO:0000256" key="3">
    <source>
        <dbReference type="ARBA" id="ARBA00022723"/>
    </source>
</evidence>
<keyword evidence="5 8" id="KW-0460">Magnesium</keyword>
<dbReference type="InterPro" id="IPR029044">
    <property type="entry name" value="Nucleotide-diphossugar_trans"/>
</dbReference>
<evidence type="ECO:0000256" key="8">
    <source>
        <dbReference type="HAMAP-Rule" id="MF_00316"/>
    </source>
</evidence>
<feature type="binding site" evidence="8">
    <location>
        <position position="96"/>
    </location>
    <ligand>
        <name>Mg(2+)</name>
        <dbReference type="ChEBI" id="CHEBI:18420"/>
    </ligand>
</feature>
<keyword evidence="11" id="KW-1185">Reference proteome</keyword>
<evidence type="ECO:0000256" key="5">
    <source>
        <dbReference type="ARBA" id="ARBA00022842"/>
    </source>
</evidence>
<feature type="binding site" evidence="8">
    <location>
        <position position="22"/>
    </location>
    <ligand>
        <name>GTP</name>
        <dbReference type="ChEBI" id="CHEBI:37565"/>
    </ligand>
</feature>
<proteinExistence type="inferred from homology"/>
<feature type="binding site" evidence="8">
    <location>
        <position position="96"/>
    </location>
    <ligand>
        <name>GTP</name>
        <dbReference type="ChEBI" id="CHEBI:37565"/>
    </ligand>
</feature>
<keyword evidence="2 8" id="KW-0808">Transferase</keyword>
<keyword evidence="6 8" id="KW-0342">GTP-binding</keyword>
<reference evidence="10 11" key="1">
    <citation type="submission" date="2019-11" db="EMBL/GenBank/DDBJ databases">
        <authorList>
            <person name="Li X."/>
        </authorList>
    </citation>
    <scope>NUCLEOTIDE SEQUENCE [LARGE SCALE GENOMIC DNA]</scope>
    <source>
        <strain evidence="10 11">L9</strain>
    </source>
</reference>
<comment type="catalytic activity">
    <reaction evidence="8">
        <text>Mo-molybdopterin + GTP + H(+) = Mo-molybdopterin guanine dinucleotide + diphosphate</text>
        <dbReference type="Rhea" id="RHEA:34243"/>
        <dbReference type="ChEBI" id="CHEBI:15378"/>
        <dbReference type="ChEBI" id="CHEBI:33019"/>
        <dbReference type="ChEBI" id="CHEBI:37565"/>
        <dbReference type="ChEBI" id="CHEBI:71302"/>
        <dbReference type="ChEBI" id="CHEBI:71310"/>
        <dbReference type="EC" id="2.7.7.77"/>
    </reaction>
</comment>
<evidence type="ECO:0000313" key="11">
    <source>
        <dbReference type="Proteomes" id="UP000469125"/>
    </source>
</evidence>